<name>A0ACA9QM58_9GLOM</name>
<dbReference type="EMBL" id="CAJVQC010032611">
    <property type="protein sequence ID" value="CAG8751548.1"/>
    <property type="molecule type" value="Genomic_DNA"/>
</dbReference>
<keyword evidence="2" id="KW-1185">Reference proteome</keyword>
<reference evidence="1" key="1">
    <citation type="submission" date="2021-06" db="EMBL/GenBank/DDBJ databases">
        <authorList>
            <person name="Kallberg Y."/>
            <person name="Tangrot J."/>
            <person name="Rosling A."/>
        </authorList>
    </citation>
    <scope>NUCLEOTIDE SEQUENCE</scope>
    <source>
        <strain evidence="1">MA461A</strain>
    </source>
</reference>
<evidence type="ECO:0000313" key="1">
    <source>
        <dbReference type="EMBL" id="CAG8751548.1"/>
    </source>
</evidence>
<protein>
    <submittedName>
        <fullName evidence="1">14267_t:CDS:1</fullName>
    </submittedName>
</protein>
<evidence type="ECO:0000313" key="2">
    <source>
        <dbReference type="Proteomes" id="UP000789920"/>
    </source>
</evidence>
<comment type="caution">
    <text evidence="1">The sequence shown here is derived from an EMBL/GenBank/DDBJ whole genome shotgun (WGS) entry which is preliminary data.</text>
</comment>
<organism evidence="1 2">
    <name type="scientific">Racocetra persica</name>
    <dbReference type="NCBI Taxonomy" id="160502"/>
    <lineage>
        <taxon>Eukaryota</taxon>
        <taxon>Fungi</taxon>
        <taxon>Fungi incertae sedis</taxon>
        <taxon>Mucoromycota</taxon>
        <taxon>Glomeromycotina</taxon>
        <taxon>Glomeromycetes</taxon>
        <taxon>Diversisporales</taxon>
        <taxon>Gigasporaceae</taxon>
        <taxon>Racocetra</taxon>
    </lineage>
</organism>
<feature type="non-terminal residue" evidence="1">
    <location>
        <position position="176"/>
    </location>
</feature>
<feature type="non-terminal residue" evidence="1">
    <location>
        <position position="1"/>
    </location>
</feature>
<gene>
    <name evidence="1" type="ORF">RPERSI_LOCUS14237</name>
</gene>
<proteinExistence type="predicted"/>
<accession>A0ACA9QM58</accession>
<sequence length="176" mass="19824">RQEWHVKSLMGGNRNASLITFDQDCIEYSMQSHICNTSDYNIDASLTNTRMTLLSPSNICYVHVAQKFISWLPKAMIKGILRIEMPYNIAKAHLDLKTQMSNAANVPNCASNCGVCGILREGNRMQYSRSGPGKMWFASDPCYSLGYCRTNGIRAMFCVDVLYNTFDNVIIIENDA</sequence>
<dbReference type="Proteomes" id="UP000789920">
    <property type="component" value="Unassembled WGS sequence"/>
</dbReference>